<sequence>MRDIGEKAVLFCGLLYSDGEACEAAMAVVSEAFGRIVLQAGQFQWDYYRHYEGELGTPVWRRFIAIDGAFDSGAIADVKRRTIEIEGVLSVCGRRRVNIDPGYITLAKVVLASTKNYSHRVYLRDGIYAEVTLIYNKDKRLYVPHLFTYLDYKEPAAIDFMLQVRRLV</sequence>
<proteinExistence type="predicted"/>
<name>A0ABS6RW15_9BACT</name>
<dbReference type="Proteomes" id="UP001196980">
    <property type="component" value="Unassembled WGS sequence"/>
</dbReference>
<accession>A0ABS6RW15</accession>
<evidence type="ECO:0000313" key="2">
    <source>
        <dbReference type="Proteomes" id="UP001196980"/>
    </source>
</evidence>
<gene>
    <name evidence="1" type="ORF">HWQ67_04210</name>
</gene>
<dbReference type="EMBL" id="JABXWD010000046">
    <property type="protein sequence ID" value="MBV6340781.1"/>
    <property type="molecule type" value="Genomic_DNA"/>
</dbReference>
<reference evidence="1 2" key="1">
    <citation type="journal article" date="2020" name="J Geophys Res Biogeosci">
        <title>Magnetotaxis as an Adaptation to Enable Bacterial Shuttling of Microbial Sulfur and Sulfur Cycling Across Aquatic Oxic#Anoxic Interfaces.</title>
        <authorList>
            <person name="Li J."/>
            <person name="Liu P."/>
            <person name="Wang J."/>
            <person name="Roberts A.P."/>
            <person name="Pan Y."/>
        </authorList>
    </citation>
    <scope>NUCLEOTIDE SEQUENCE [LARGE SCALE GENOMIC DNA]</scope>
    <source>
        <strain evidence="1 2">MYR-1_YQ</strain>
    </source>
</reference>
<dbReference type="RefSeq" id="WP_218251395.1">
    <property type="nucleotide sequence ID" value="NZ_JABXWD010000046.1"/>
</dbReference>
<dbReference type="InterPro" id="IPR025529">
    <property type="entry name" value="DUF4416"/>
</dbReference>
<evidence type="ECO:0000313" key="1">
    <source>
        <dbReference type="EMBL" id="MBV6340781.1"/>
    </source>
</evidence>
<protein>
    <submittedName>
        <fullName evidence="1">DUF4416 family protein</fullName>
    </submittedName>
</protein>
<comment type="caution">
    <text evidence="1">The sequence shown here is derived from an EMBL/GenBank/DDBJ whole genome shotgun (WGS) entry which is preliminary data.</text>
</comment>
<keyword evidence="2" id="KW-1185">Reference proteome</keyword>
<dbReference type="Pfam" id="PF14385">
    <property type="entry name" value="DUF4416"/>
    <property type="match status" value="1"/>
</dbReference>
<organism evidence="1 2">
    <name type="scientific">Candidatus Magnetobacterium casense</name>
    <dbReference type="NCBI Taxonomy" id="1455061"/>
    <lineage>
        <taxon>Bacteria</taxon>
        <taxon>Pseudomonadati</taxon>
        <taxon>Nitrospirota</taxon>
        <taxon>Thermodesulfovibrionia</taxon>
        <taxon>Thermodesulfovibrionales</taxon>
        <taxon>Candidatus Magnetobacteriaceae</taxon>
        <taxon>Candidatus Magnetobacterium</taxon>
    </lineage>
</organism>